<evidence type="ECO:0000256" key="1">
    <source>
        <dbReference type="SAM" id="SignalP"/>
    </source>
</evidence>
<organism evidence="2 3">
    <name type="scientific">Chitinophaga filiformis</name>
    <name type="common">Myxococcus filiformis</name>
    <name type="synonym">Flexibacter filiformis</name>
    <dbReference type="NCBI Taxonomy" id="104663"/>
    <lineage>
        <taxon>Bacteria</taxon>
        <taxon>Pseudomonadati</taxon>
        <taxon>Bacteroidota</taxon>
        <taxon>Chitinophagia</taxon>
        <taxon>Chitinophagales</taxon>
        <taxon>Chitinophagaceae</taxon>
        <taxon>Chitinophaga</taxon>
    </lineage>
</organism>
<protein>
    <recommendedName>
        <fullName evidence="4">Lipoprotein</fullName>
    </recommendedName>
</protein>
<dbReference type="RefSeq" id="WP_247813432.1">
    <property type="nucleotide sequence ID" value="NZ_CP095855.1"/>
</dbReference>
<dbReference type="PROSITE" id="PS51257">
    <property type="entry name" value="PROKAR_LIPOPROTEIN"/>
    <property type="match status" value="1"/>
</dbReference>
<gene>
    <name evidence="2" type="ORF">MYF79_08675</name>
</gene>
<keyword evidence="1" id="KW-0732">Signal</keyword>
<sequence>MKYKKNAFSKVMTAIAVAGFLFLATSCSKDGERVTAPEVVKVTVTNISLEGASARYTASIDGEMIGDTLLSGERQTKLVEHKSEQRFLVRDANTGKTVIDTLLSLPEKNVVLTILKLSSEEGSSPSLYIGGQEDIKDTEKLWSFYYVDPLLPDSLTLTMYRTRPDGGIDTLGRFEHLKKGQLVDFKKIDYTYGLSTAMFYFDLRDPVTGEILLGSAFDPTMGTGGLMAYNDFMATHFINDLVVYDLGGGSYFHYSTTILAY</sequence>
<evidence type="ECO:0000313" key="2">
    <source>
        <dbReference type="EMBL" id="UPK71350.1"/>
    </source>
</evidence>
<evidence type="ECO:0008006" key="4">
    <source>
        <dbReference type="Google" id="ProtNLM"/>
    </source>
</evidence>
<proteinExistence type="predicted"/>
<dbReference type="Proteomes" id="UP000830198">
    <property type="component" value="Chromosome"/>
</dbReference>
<keyword evidence="3" id="KW-1185">Reference proteome</keyword>
<accession>A0ABY4I646</accession>
<name>A0ABY4I646_CHIFI</name>
<evidence type="ECO:0000313" key="3">
    <source>
        <dbReference type="Proteomes" id="UP000830198"/>
    </source>
</evidence>
<feature type="chain" id="PRO_5045228324" description="Lipoprotein" evidence="1">
    <location>
        <begin position="30"/>
        <end position="261"/>
    </location>
</feature>
<dbReference type="EMBL" id="CP095855">
    <property type="protein sequence ID" value="UPK71350.1"/>
    <property type="molecule type" value="Genomic_DNA"/>
</dbReference>
<reference evidence="2 3" key="1">
    <citation type="submission" date="2022-04" db="EMBL/GenBank/DDBJ databases">
        <title>The arsenic-methylating capacity of Chitinophaga filiformis YT5 during chitin decomposition.</title>
        <authorList>
            <person name="Chen G."/>
            <person name="Liang Y."/>
        </authorList>
    </citation>
    <scope>NUCLEOTIDE SEQUENCE [LARGE SCALE GENOMIC DNA]</scope>
    <source>
        <strain evidence="2 3">YT5</strain>
    </source>
</reference>
<feature type="signal peptide" evidence="1">
    <location>
        <begin position="1"/>
        <end position="29"/>
    </location>
</feature>